<dbReference type="EMBL" id="LR725066">
    <property type="protein sequence ID" value="VWO95730.1"/>
    <property type="molecule type" value="Genomic_DNA"/>
</dbReference>
<feature type="transmembrane region" description="Helical" evidence="5">
    <location>
        <begin position="73"/>
        <end position="92"/>
    </location>
</feature>
<evidence type="ECO:0000256" key="5">
    <source>
        <dbReference type="RuleBase" id="RU362022"/>
    </source>
</evidence>
<dbReference type="GO" id="GO:0004671">
    <property type="term" value="F:protein C-terminal S-isoprenylcysteine carboxyl O-methyltransferase activity"/>
    <property type="evidence" value="ECO:0007669"/>
    <property type="project" value="UniProtKB-EC"/>
</dbReference>
<feature type="transmembrane region" description="Helical" evidence="5">
    <location>
        <begin position="204"/>
        <end position="222"/>
    </location>
</feature>
<comment type="subcellular location">
    <subcellularLocation>
        <location evidence="5">Endoplasmic reticulum membrane</location>
        <topology evidence="5">Multi-pass membrane protein</topology>
    </subcellularLocation>
    <subcellularLocation>
        <location evidence="1">Membrane</location>
        <topology evidence="1">Multi-pass membrane protein</topology>
    </subcellularLocation>
</comment>
<keyword evidence="2 5" id="KW-0812">Transmembrane</keyword>
<sequence length="255" mass="28775">MLTVPVLPTYALQAPIIKVPFLLANAIFSYRGFTPPEKPPLAREREKAEPAPSVTLQYPTVNGLLLGLKSASMYFFSGISVIEAALILWYHSSWAYSAYVPRSILPFLQLSSLRPSPVSLAACLLGSAGGLLRTRCYRELGRLFTFELSIRDNHKLVTTGPYAFLRHPSYLGVYLIIAGNITLLASKGSWYVESGLWSTVWGGGIRWSAVGFLLSIVLRLYLRVDEEDRMMRKEFGKEWEEWAKKTPYRLIPFVY</sequence>
<evidence type="ECO:0000313" key="6">
    <source>
        <dbReference type="EMBL" id="VWO95730.1"/>
    </source>
</evidence>
<protein>
    <recommendedName>
        <fullName evidence="5">Protein-S-isoprenylcysteine O-methyltransferase</fullName>
        <ecNumber evidence="5">2.1.1.100</ecNumber>
    </recommendedName>
</protein>
<comment type="caution">
    <text evidence="5">Lacks conserved residue(s) required for the propagation of feature annotation.</text>
</comment>
<dbReference type="AlphaFoldDB" id="A0A5K1JW32"/>
<organism evidence="6">
    <name type="scientific">Ganoderma boninense</name>
    <dbReference type="NCBI Taxonomy" id="34458"/>
    <lineage>
        <taxon>Eukaryota</taxon>
        <taxon>Fungi</taxon>
        <taxon>Dikarya</taxon>
        <taxon>Basidiomycota</taxon>
        <taxon>Agaricomycotina</taxon>
        <taxon>Agaricomycetes</taxon>
        <taxon>Polyporales</taxon>
        <taxon>Polyporaceae</taxon>
        <taxon>Ganoderma</taxon>
    </lineage>
</organism>
<keyword evidence="5" id="KW-0489">Methyltransferase</keyword>
<evidence type="ECO:0000256" key="2">
    <source>
        <dbReference type="ARBA" id="ARBA00022692"/>
    </source>
</evidence>
<keyword evidence="5" id="KW-0949">S-adenosyl-L-methionine</keyword>
<keyword evidence="3 5" id="KW-1133">Transmembrane helix</keyword>
<gene>
    <name evidence="6" type="primary">B0Y2J9</name>
</gene>
<keyword evidence="4 5" id="KW-0472">Membrane</keyword>
<dbReference type="PANTHER" id="PTHR12714">
    <property type="entry name" value="PROTEIN-S ISOPRENYLCYSTEINE O-METHYLTRANSFERASE"/>
    <property type="match status" value="1"/>
</dbReference>
<accession>A0A5K1JW32</accession>
<keyword evidence="5" id="KW-0808">Transferase</keyword>
<keyword evidence="5" id="KW-0256">Endoplasmic reticulum</keyword>
<dbReference type="Pfam" id="PF04140">
    <property type="entry name" value="ICMT"/>
    <property type="match status" value="1"/>
</dbReference>
<dbReference type="GO" id="GO:0005789">
    <property type="term" value="C:endoplasmic reticulum membrane"/>
    <property type="evidence" value="ECO:0007669"/>
    <property type="project" value="UniProtKB-SubCell"/>
</dbReference>
<feature type="transmembrane region" description="Helical" evidence="5">
    <location>
        <begin position="171"/>
        <end position="192"/>
    </location>
</feature>
<dbReference type="Gene3D" id="1.20.120.1630">
    <property type="match status" value="1"/>
</dbReference>
<evidence type="ECO:0000256" key="3">
    <source>
        <dbReference type="ARBA" id="ARBA00022989"/>
    </source>
</evidence>
<dbReference type="EC" id="2.1.1.100" evidence="5"/>
<comment type="similarity">
    <text evidence="5">Belongs to the class VI-like SAM-binding methyltransferase superfamily. Isoprenylcysteine carboxyl methyltransferase family.</text>
</comment>
<dbReference type="PANTHER" id="PTHR12714:SF9">
    <property type="entry name" value="PROTEIN-S-ISOPRENYLCYSTEINE O-METHYLTRANSFERASE"/>
    <property type="match status" value="1"/>
</dbReference>
<evidence type="ECO:0000256" key="4">
    <source>
        <dbReference type="ARBA" id="ARBA00023136"/>
    </source>
</evidence>
<dbReference type="InterPro" id="IPR007269">
    <property type="entry name" value="ICMT_MeTrfase"/>
</dbReference>
<dbReference type="GO" id="GO:0032259">
    <property type="term" value="P:methylation"/>
    <property type="evidence" value="ECO:0007669"/>
    <property type="project" value="UniProtKB-KW"/>
</dbReference>
<comment type="catalytic activity">
    <reaction evidence="5">
        <text>[protein]-C-terminal S-[(2E,6E)-farnesyl]-L-cysteine + S-adenosyl-L-methionine = [protein]-C-terminal S-[(2E,6E)-farnesyl]-L-cysteine methyl ester + S-adenosyl-L-homocysteine</text>
        <dbReference type="Rhea" id="RHEA:21672"/>
        <dbReference type="Rhea" id="RHEA-COMP:12125"/>
        <dbReference type="Rhea" id="RHEA-COMP:12126"/>
        <dbReference type="ChEBI" id="CHEBI:57856"/>
        <dbReference type="ChEBI" id="CHEBI:59789"/>
        <dbReference type="ChEBI" id="CHEBI:90510"/>
        <dbReference type="ChEBI" id="CHEBI:90511"/>
        <dbReference type="EC" id="2.1.1.100"/>
    </reaction>
</comment>
<proteinExistence type="inferred from homology"/>
<reference evidence="6" key="1">
    <citation type="submission" date="2019-10" db="EMBL/GenBank/DDBJ databases">
        <authorList>
            <person name="Nor Muhammad N."/>
        </authorList>
    </citation>
    <scope>NUCLEOTIDE SEQUENCE</scope>
</reference>
<evidence type="ECO:0000256" key="1">
    <source>
        <dbReference type="ARBA" id="ARBA00004141"/>
    </source>
</evidence>
<name>A0A5K1JW32_9APHY</name>